<organism evidence="1 2">
    <name type="scientific">Clathrus columnatus</name>
    <dbReference type="NCBI Taxonomy" id="1419009"/>
    <lineage>
        <taxon>Eukaryota</taxon>
        <taxon>Fungi</taxon>
        <taxon>Dikarya</taxon>
        <taxon>Basidiomycota</taxon>
        <taxon>Agaricomycotina</taxon>
        <taxon>Agaricomycetes</taxon>
        <taxon>Phallomycetidae</taxon>
        <taxon>Phallales</taxon>
        <taxon>Clathraceae</taxon>
        <taxon>Clathrus</taxon>
    </lineage>
</organism>
<name>A0AAV5AIT0_9AGAM</name>
<accession>A0AAV5AIT0</accession>
<sequence>MPSTQWTASIDGSIQRYLGDSELAFYMQSNPDGIGDMFTHVGLNAPSHYFTPERVCIAWAILRASHALMQCTVLNLSNDERPKYSFIPPKDAEDALSEANRALSFSTLSKEELIDDCLNGPRTLLSDEHLSHLTISQTDPSVPEFQQNILPPPLESMLPSLEAPWKRAISSVNFLQCQQREIGNHTLPRVQNNSISIAKRTRFIVHLFNEQDTRVILQLCKAKGVSVNNAILALCAVSWARMKSTHSGENLMPILLYTAINMRNSLPKTVETFWFLALTYYTISLPSYPPNSPLAFWHRASMAKEQTTRAVKSKLLLNRASLIAANRAKASSAGTTNTIKPQLPPHARVDPPAPSRALLGLSLLGNLDSLYKQSDYSPQVKLLSFRGASKLKRGGLLFLAQTFRNQLEFHLVWEETGFEEGIIEKWWEGVITASHEYLLQRK</sequence>
<evidence type="ECO:0000313" key="2">
    <source>
        <dbReference type="Proteomes" id="UP001050691"/>
    </source>
</evidence>
<dbReference type="InterPro" id="IPR023213">
    <property type="entry name" value="CAT-like_dom_sf"/>
</dbReference>
<reference evidence="1" key="1">
    <citation type="submission" date="2021-10" db="EMBL/GenBank/DDBJ databases">
        <title>De novo Genome Assembly of Clathrus columnatus (Basidiomycota, Fungi) Using Illumina and Nanopore Sequence Data.</title>
        <authorList>
            <person name="Ogiso-Tanaka E."/>
            <person name="Itagaki H."/>
            <person name="Hosoya T."/>
            <person name="Hosaka K."/>
        </authorList>
    </citation>
    <scope>NUCLEOTIDE SEQUENCE</scope>
    <source>
        <strain evidence="1">MO-923</strain>
    </source>
</reference>
<proteinExistence type="predicted"/>
<protein>
    <submittedName>
        <fullName evidence="1">Uncharacterized protein</fullName>
    </submittedName>
</protein>
<comment type="caution">
    <text evidence="1">The sequence shown here is derived from an EMBL/GenBank/DDBJ whole genome shotgun (WGS) entry which is preliminary data.</text>
</comment>
<dbReference type="AlphaFoldDB" id="A0AAV5AIT0"/>
<dbReference type="Proteomes" id="UP001050691">
    <property type="component" value="Unassembled WGS sequence"/>
</dbReference>
<dbReference type="EMBL" id="BPWL01000008">
    <property type="protein sequence ID" value="GJJ13028.1"/>
    <property type="molecule type" value="Genomic_DNA"/>
</dbReference>
<keyword evidence="2" id="KW-1185">Reference proteome</keyword>
<gene>
    <name evidence="1" type="ORF">Clacol_007277</name>
</gene>
<dbReference type="Gene3D" id="3.30.559.10">
    <property type="entry name" value="Chloramphenicol acetyltransferase-like domain"/>
    <property type="match status" value="1"/>
</dbReference>
<evidence type="ECO:0000313" key="1">
    <source>
        <dbReference type="EMBL" id="GJJ13028.1"/>
    </source>
</evidence>